<evidence type="ECO:0000313" key="14">
    <source>
        <dbReference type="EMBL" id="MBO1227751.1"/>
    </source>
</evidence>
<evidence type="ECO:0000256" key="8">
    <source>
        <dbReference type="ARBA" id="ARBA00029743"/>
    </source>
</evidence>
<keyword evidence="7 15" id="KW-0560">Oxidoreductase</keyword>
<dbReference type="Pfam" id="PF13561">
    <property type="entry name" value="adh_short_C2"/>
    <property type="match status" value="1"/>
</dbReference>
<reference evidence="14 17" key="3">
    <citation type="submission" date="2021-03" db="EMBL/GenBank/DDBJ databases">
        <title>Staphylococci and Mammaliicocci in bats.</title>
        <authorList>
            <person name="Fountain K."/>
        </authorList>
    </citation>
    <scope>NUCLEOTIDE SEQUENCE [LARGE SCALE GENOMIC DNA]</scope>
    <source>
        <strain evidence="14 17">18_1_E_SW</strain>
    </source>
</reference>
<evidence type="ECO:0000256" key="1">
    <source>
        <dbReference type="ARBA" id="ARBA00002607"/>
    </source>
</evidence>
<accession>A0A2T4S9M6</accession>
<evidence type="ECO:0000313" key="17">
    <source>
        <dbReference type="Proteomes" id="UP000664081"/>
    </source>
</evidence>
<dbReference type="OrthoDB" id="9803333at2"/>
<organism evidence="15 16">
    <name type="scientific">Staphylococcus nepalensis</name>
    <dbReference type="NCBI Taxonomy" id="214473"/>
    <lineage>
        <taxon>Bacteria</taxon>
        <taxon>Bacillati</taxon>
        <taxon>Bacillota</taxon>
        <taxon>Bacilli</taxon>
        <taxon>Bacillales</taxon>
        <taxon>Staphylococcaceae</taxon>
        <taxon>Staphylococcus</taxon>
    </lineage>
</organism>
<evidence type="ECO:0000313" key="15">
    <source>
        <dbReference type="EMBL" id="PTK58595.1"/>
    </source>
</evidence>
<dbReference type="NCBIfam" id="TIGR01963">
    <property type="entry name" value="PHB_DH"/>
    <property type="match status" value="1"/>
</dbReference>
<dbReference type="InterPro" id="IPR020904">
    <property type="entry name" value="Sc_DH/Rdtase_CS"/>
</dbReference>
<dbReference type="EC" id="1.1.1.304" evidence="4"/>
<evidence type="ECO:0000256" key="13">
    <source>
        <dbReference type="ARBA" id="ARBA00047315"/>
    </source>
</evidence>
<dbReference type="InterPro" id="IPR036291">
    <property type="entry name" value="NAD(P)-bd_dom_sf"/>
</dbReference>
<evidence type="ECO:0000256" key="9">
    <source>
        <dbReference type="ARBA" id="ARBA00029899"/>
    </source>
</evidence>
<comment type="function">
    <text evidence="1">Catalyzes the NADPH-dependent reduction of beta-ketoacyl-ACP substrates to beta-hydroxyacyl-ACP products, the first reductive step in the elongation cycle of fatty acid biosynthesis.</text>
</comment>
<dbReference type="InterPro" id="IPR002347">
    <property type="entry name" value="SDR_fam"/>
</dbReference>
<dbReference type="InterPro" id="IPR011294">
    <property type="entry name" value="3-OHbutyrate_DH"/>
</dbReference>
<dbReference type="PROSITE" id="PS00061">
    <property type="entry name" value="ADH_SHORT"/>
    <property type="match status" value="1"/>
</dbReference>
<sequence>MLKDKVAMISGSASGIGLEIAKVFLNEGAKVVFTDIDQDKLDHVVQSFQTKNFECIGIVADVSDEEDVKNLVNQTVKHYGRIDILINNAGLQHVANIEDFPTDKFKQMIDIMLVGTFIMTKYVLPIMKNQQYGRILNMSSINGLVGFSGKSAYNSAKHGIIGLTKVTALETAQDGITVNAICPGYIDTPLVRGQMEDLAKTRNVSINQVLDEVLFPLIPQKQLVDIQEVADYSVFIASDKAKSVTGQAIVIDGGYTAQ</sequence>
<evidence type="ECO:0000256" key="2">
    <source>
        <dbReference type="ARBA" id="ARBA00003200"/>
    </source>
</evidence>
<evidence type="ECO:0000256" key="10">
    <source>
        <dbReference type="ARBA" id="ARBA00029989"/>
    </source>
</evidence>
<evidence type="ECO:0000256" key="7">
    <source>
        <dbReference type="ARBA" id="ARBA00023002"/>
    </source>
</evidence>
<evidence type="ECO:0000256" key="5">
    <source>
        <dbReference type="ARBA" id="ARBA00016110"/>
    </source>
</evidence>
<dbReference type="PANTHER" id="PTHR42879">
    <property type="entry name" value="3-OXOACYL-(ACYL-CARRIER-PROTEIN) REDUCTASE"/>
    <property type="match status" value="1"/>
</dbReference>
<reference evidence="15 16" key="1">
    <citation type="journal article" date="2016" name="Front. Microbiol.">
        <title>Comprehensive Phylogenetic Analysis of Bovine Non-aureus Staphylococci Species Based on Whole-Genome Sequencing.</title>
        <authorList>
            <person name="Naushad S."/>
            <person name="Barkema H.W."/>
            <person name="Luby C."/>
            <person name="Condas L.A."/>
            <person name="Nobrega D.B."/>
            <person name="Carson D.A."/>
            <person name="De Buck J."/>
        </authorList>
    </citation>
    <scope>NUCLEOTIDE SEQUENCE [LARGE SCALE GENOMIC DNA]</scope>
    <source>
        <strain evidence="15 16">SNUC 4337</strain>
    </source>
</reference>
<dbReference type="PRINTS" id="PR00081">
    <property type="entry name" value="GDHRDH"/>
</dbReference>
<dbReference type="GO" id="GO:0052588">
    <property type="term" value="F:diacetyl reductase ((S)-acetoin forming) (NAD+) activity"/>
    <property type="evidence" value="ECO:0007669"/>
    <property type="project" value="UniProtKB-EC"/>
</dbReference>
<dbReference type="InterPro" id="IPR050259">
    <property type="entry name" value="SDR"/>
</dbReference>
<protein>
    <recommendedName>
        <fullName evidence="6">3-oxoacyl-[acyl-carrier-protein] reductase FabG</fullName>
        <ecNumber evidence="4">1.1.1.304</ecNumber>
    </recommendedName>
    <alternativeName>
        <fullName evidence="10">Acetoin(diacetyl) reductase</fullName>
    </alternativeName>
    <alternativeName>
        <fullName evidence="8 12">Beta-Ketoacyl-acyl carrier protein reductase</fullName>
    </alternativeName>
    <alternativeName>
        <fullName evidence="9">Beta-ketoacyl-ACP reductase</fullName>
    </alternativeName>
    <alternativeName>
        <fullName evidence="5">Diacetyl reductase [(S)-acetoin forming]</fullName>
    </alternativeName>
    <alternativeName>
        <fullName evidence="11">Meso-2,3-butanediol dehydrogenase</fullName>
    </alternativeName>
</protein>
<dbReference type="SUPFAM" id="SSF51735">
    <property type="entry name" value="NAD(P)-binding Rossmann-fold domains"/>
    <property type="match status" value="1"/>
</dbReference>
<dbReference type="EMBL" id="JAFNLT010000009">
    <property type="protein sequence ID" value="MBO1227751.1"/>
    <property type="molecule type" value="Genomic_DNA"/>
</dbReference>
<dbReference type="PANTHER" id="PTHR42879:SF2">
    <property type="entry name" value="3-OXOACYL-[ACYL-CARRIER-PROTEIN] REDUCTASE FABG"/>
    <property type="match status" value="1"/>
</dbReference>
<gene>
    <name evidence="15" type="ORF">BUZ61_08825</name>
    <name evidence="14" type="ORF">J3T88_10610</name>
</gene>
<name>A0A2T4S9M6_9STAP</name>
<evidence type="ECO:0000256" key="4">
    <source>
        <dbReference type="ARBA" id="ARBA00012848"/>
    </source>
</evidence>
<dbReference type="GO" id="GO:0008206">
    <property type="term" value="P:bile acid metabolic process"/>
    <property type="evidence" value="ECO:0007669"/>
    <property type="project" value="UniProtKB-ARBA"/>
</dbReference>
<proteinExistence type="inferred from homology"/>
<dbReference type="EMBL" id="PZHR01000043">
    <property type="protein sequence ID" value="PTK58595.1"/>
    <property type="molecule type" value="Genomic_DNA"/>
</dbReference>
<evidence type="ECO:0000256" key="11">
    <source>
        <dbReference type="ARBA" id="ARBA00031758"/>
    </source>
</evidence>
<reference evidence="15" key="2">
    <citation type="submission" date="2018-03" db="EMBL/GenBank/DDBJ databases">
        <authorList>
            <person name="Keele B.F."/>
        </authorList>
    </citation>
    <scope>NUCLEOTIDE SEQUENCE</scope>
    <source>
        <strain evidence="15">SNUC 4337</strain>
    </source>
</reference>
<evidence type="ECO:0000256" key="12">
    <source>
        <dbReference type="ARBA" id="ARBA00032683"/>
    </source>
</evidence>
<comment type="catalytic activity">
    <reaction evidence="13">
        <text>(S)-acetoin + NAD(+) = diacetyl + NADH + H(+)</text>
        <dbReference type="Rhea" id="RHEA:27286"/>
        <dbReference type="ChEBI" id="CHEBI:15378"/>
        <dbReference type="ChEBI" id="CHEBI:15687"/>
        <dbReference type="ChEBI" id="CHEBI:16583"/>
        <dbReference type="ChEBI" id="CHEBI:57540"/>
        <dbReference type="ChEBI" id="CHEBI:57945"/>
        <dbReference type="EC" id="1.1.1.304"/>
    </reaction>
</comment>
<dbReference type="AlphaFoldDB" id="A0A2T4S9M6"/>
<evidence type="ECO:0000313" key="16">
    <source>
        <dbReference type="Proteomes" id="UP000240400"/>
    </source>
</evidence>
<comment type="caution">
    <text evidence="15">The sequence shown here is derived from an EMBL/GenBank/DDBJ whole genome shotgun (WGS) entry which is preliminary data.</text>
</comment>
<keyword evidence="17" id="KW-1185">Reference proteome</keyword>
<dbReference type="RefSeq" id="WP_107644297.1">
    <property type="nucleotide sequence ID" value="NZ_CABIWM010000005.1"/>
</dbReference>
<dbReference type="PRINTS" id="PR00080">
    <property type="entry name" value="SDRFAMILY"/>
</dbReference>
<comment type="similarity">
    <text evidence="3">Belongs to the short-chain dehydrogenases/reductases (SDR) family.</text>
</comment>
<evidence type="ECO:0000256" key="6">
    <source>
        <dbReference type="ARBA" id="ARBA00017650"/>
    </source>
</evidence>
<dbReference type="Proteomes" id="UP000240400">
    <property type="component" value="Unassembled WGS sequence"/>
</dbReference>
<evidence type="ECO:0000256" key="3">
    <source>
        <dbReference type="ARBA" id="ARBA00006484"/>
    </source>
</evidence>
<dbReference type="GO" id="GO:0003858">
    <property type="term" value="F:3-hydroxybutyrate dehydrogenase activity"/>
    <property type="evidence" value="ECO:0007669"/>
    <property type="project" value="InterPro"/>
</dbReference>
<dbReference type="Gene3D" id="3.40.50.720">
    <property type="entry name" value="NAD(P)-binding Rossmann-like Domain"/>
    <property type="match status" value="1"/>
</dbReference>
<dbReference type="FunFam" id="3.40.50.720:FF:000084">
    <property type="entry name" value="Short-chain dehydrogenase reductase"/>
    <property type="match status" value="1"/>
</dbReference>
<dbReference type="Proteomes" id="UP000664081">
    <property type="component" value="Unassembled WGS sequence"/>
</dbReference>
<comment type="function">
    <text evidence="2">Catalyzes the irreversible reduction of 2,3-butanediol to (S)-acetoin in the presence of NADH.</text>
</comment>
<dbReference type="NCBIfam" id="NF009093">
    <property type="entry name" value="PRK12429.1"/>
    <property type="match status" value="1"/>
</dbReference>